<proteinExistence type="predicted"/>
<organism evidence="2 3">
    <name type="scientific">Armillaria tabescens</name>
    <name type="common">Ringless honey mushroom</name>
    <name type="synonym">Agaricus tabescens</name>
    <dbReference type="NCBI Taxonomy" id="1929756"/>
    <lineage>
        <taxon>Eukaryota</taxon>
        <taxon>Fungi</taxon>
        <taxon>Dikarya</taxon>
        <taxon>Basidiomycota</taxon>
        <taxon>Agaricomycotina</taxon>
        <taxon>Agaricomycetes</taxon>
        <taxon>Agaricomycetidae</taxon>
        <taxon>Agaricales</taxon>
        <taxon>Marasmiineae</taxon>
        <taxon>Physalacriaceae</taxon>
        <taxon>Desarmillaria</taxon>
    </lineage>
</organism>
<sequence>MDQLPFAPSQEATTFRPSTPEIHNLQLDTGKISRDPGMIPIPPSPPISSSSTLMSATDSSMHELWKRMMEMPLREQSGEEPPSKGSAILFSLPGELIKKSSTGESTPPPELQGRHGESTLGQTSPSEAPIPKGMSPVGVRTLVLYGDQKSSGSNPKLPQRDLLASIARYINGTIKSLSKLWAKSATWPGKKEEWLRKKGYWIGGPSFQWISGSPLKRDPGSYPPCPPAHLPMTPGSPPLEMVGNPPGQTPRMRSYGPTPWPEWPSMKNHGIHFPPPYSSERNTEQSQRKETVMRPSTSLVLNFSTRDIFDTKKSGGDWTKPHLPSEVFWTTSLDPELGKRVPSLSQSRGMPCLEGMNMDRLKKEKRNAQKPHWEETGPDDVLLKGQSKDPSTMNDEGKVSTKD</sequence>
<dbReference type="Proteomes" id="UP001175211">
    <property type="component" value="Unassembled WGS sequence"/>
</dbReference>
<comment type="caution">
    <text evidence="2">The sequence shown here is derived from an EMBL/GenBank/DDBJ whole genome shotgun (WGS) entry which is preliminary data.</text>
</comment>
<accession>A0AA39NB49</accession>
<feature type="region of interest" description="Disordered" evidence="1">
    <location>
        <begin position="337"/>
        <end position="403"/>
    </location>
</feature>
<evidence type="ECO:0000313" key="3">
    <source>
        <dbReference type="Proteomes" id="UP001175211"/>
    </source>
</evidence>
<evidence type="ECO:0000256" key="1">
    <source>
        <dbReference type="SAM" id="MobiDB-lite"/>
    </source>
</evidence>
<gene>
    <name evidence="2" type="ORF">EV420DRAFT_1477090</name>
</gene>
<feature type="region of interest" description="Disordered" evidence="1">
    <location>
        <begin position="98"/>
        <end position="134"/>
    </location>
</feature>
<evidence type="ECO:0000313" key="2">
    <source>
        <dbReference type="EMBL" id="KAK0462354.1"/>
    </source>
</evidence>
<dbReference type="AlphaFoldDB" id="A0AA39NB49"/>
<dbReference type="EMBL" id="JAUEPS010000009">
    <property type="protein sequence ID" value="KAK0462354.1"/>
    <property type="molecule type" value="Genomic_DNA"/>
</dbReference>
<keyword evidence="3" id="KW-1185">Reference proteome</keyword>
<dbReference type="RefSeq" id="XP_060333966.1">
    <property type="nucleotide sequence ID" value="XM_060469394.1"/>
</dbReference>
<protein>
    <submittedName>
        <fullName evidence="2">Uncharacterized protein</fullName>
    </submittedName>
</protein>
<name>A0AA39NB49_ARMTA</name>
<dbReference type="GeneID" id="85352942"/>
<reference evidence="2" key="1">
    <citation type="submission" date="2023-06" db="EMBL/GenBank/DDBJ databases">
        <authorList>
            <consortium name="Lawrence Berkeley National Laboratory"/>
            <person name="Ahrendt S."/>
            <person name="Sahu N."/>
            <person name="Indic B."/>
            <person name="Wong-Bajracharya J."/>
            <person name="Merenyi Z."/>
            <person name="Ke H.-M."/>
            <person name="Monk M."/>
            <person name="Kocsube S."/>
            <person name="Drula E."/>
            <person name="Lipzen A."/>
            <person name="Balint B."/>
            <person name="Henrissat B."/>
            <person name="Andreopoulos B."/>
            <person name="Martin F.M."/>
            <person name="Harder C.B."/>
            <person name="Rigling D."/>
            <person name="Ford K.L."/>
            <person name="Foster G.D."/>
            <person name="Pangilinan J."/>
            <person name="Papanicolaou A."/>
            <person name="Barry K."/>
            <person name="LaButti K."/>
            <person name="Viragh M."/>
            <person name="Koriabine M."/>
            <person name="Yan M."/>
            <person name="Riley R."/>
            <person name="Champramary S."/>
            <person name="Plett K.L."/>
            <person name="Tsai I.J."/>
            <person name="Slot J."/>
            <person name="Sipos G."/>
            <person name="Plett J."/>
            <person name="Nagy L.G."/>
            <person name="Grigoriev I.V."/>
        </authorList>
    </citation>
    <scope>NUCLEOTIDE SEQUENCE</scope>
    <source>
        <strain evidence="2">CCBAS 213</strain>
    </source>
</reference>